<feature type="chain" id="PRO_5012435308" description="Lipoprotein leucine-zipper domain-containing protein" evidence="2">
    <location>
        <begin position="18"/>
        <end position="202"/>
    </location>
</feature>
<evidence type="ECO:0000259" key="3">
    <source>
        <dbReference type="Pfam" id="PF04728"/>
    </source>
</evidence>
<keyword evidence="2" id="KW-0732">Signal</keyword>
<dbReference type="Pfam" id="PF04728">
    <property type="entry name" value="LPP"/>
    <property type="match status" value="1"/>
</dbReference>
<proteinExistence type="predicted"/>
<feature type="signal peptide" evidence="2">
    <location>
        <begin position="1"/>
        <end position="17"/>
    </location>
</feature>
<accession>A0A1Q9HRH3</accession>
<dbReference type="RefSeq" id="WP_075706090.1">
    <property type="nucleotide sequence ID" value="NZ_MJMJ01000001.1"/>
</dbReference>
<evidence type="ECO:0000256" key="1">
    <source>
        <dbReference type="SAM" id="Coils"/>
    </source>
</evidence>
<comment type="caution">
    <text evidence="4">The sequence shown here is derived from an EMBL/GenBank/DDBJ whole genome shotgun (WGS) entry which is preliminary data.</text>
</comment>
<dbReference type="GO" id="GO:0019867">
    <property type="term" value="C:outer membrane"/>
    <property type="evidence" value="ECO:0007669"/>
    <property type="project" value="InterPro"/>
</dbReference>
<dbReference type="AlphaFoldDB" id="A0A1Q9HRH3"/>
<organism evidence="4 5">
    <name type="scientific">Vibrio panuliri</name>
    <dbReference type="NCBI Taxonomy" id="1381081"/>
    <lineage>
        <taxon>Bacteria</taxon>
        <taxon>Pseudomonadati</taxon>
        <taxon>Pseudomonadota</taxon>
        <taxon>Gammaproteobacteria</taxon>
        <taxon>Vibrionales</taxon>
        <taxon>Vibrionaceae</taxon>
        <taxon>Vibrio</taxon>
    </lineage>
</organism>
<dbReference type="Proteomes" id="UP000186313">
    <property type="component" value="Unassembled WGS sequence"/>
</dbReference>
<dbReference type="EMBL" id="MJMJ01000001">
    <property type="protein sequence ID" value="OLQ93453.1"/>
    <property type="molecule type" value="Genomic_DNA"/>
</dbReference>
<keyword evidence="1" id="KW-0175">Coiled coil</keyword>
<evidence type="ECO:0000256" key="2">
    <source>
        <dbReference type="SAM" id="SignalP"/>
    </source>
</evidence>
<gene>
    <name evidence="4" type="ORF">BIY22_02890</name>
</gene>
<dbReference type="InterPro" id="IPR006817">
    <property type="entry name" value="Lipoprotein_leucine-zipper_dom"/>
</dbReference>
<name>A0A1Q9HRH3_9VIBR</name>
<protein>
    <recommendedName>
        <fullName evidence="3">Lipoprotein leucine-zipper domain-containing protein</fullName>
    </recommendedName>
</protein>
<evidence type="ECO:0000313" key="4">
    <source>
        <dbReference type="EMBL" id="OLQ93453.1"/>
    </source>
</evidence>
<dbReference type="SUPFAM" id="SSF58042">
    <property type="entry name" value="Outer membrane lipoprotein"/>
    <property type="match status" value="1"/>
</dbReference>
<feature type="domain" description="Lipoprotein leucine-zipper" evidence="3">
    <location>
        <begin position="41"/>
        <end position="84"/>
    </location>
</feature>
<evidence type="ECO:0000313" key="5">
    <source>
        <dbReference type="Proteomes" id="UP000186313"/>
    </source>
</evidence>
<dbReference type="Gene3D" id="1.20.5.190">
    <property type="match status" value="1"/>
</dbReference>
<feature type="coiled-coil region" evidence="1">
    <location>
        <begin position="37"/>
        <end position="85"/>
    </location>
</feature>
<sequence>MRYQTLFVGLLALPVFGDTPLSFNTLNTFSAGELISASKMNENFSKLSQSLNTLQADVVNAANVADAAQAEAMRANQRIDNIARLRVLNDRGSYRLDLVEQGHILNSSSPLIITNCNSYEDVQFTDHYFGTATLPTKVETKITVGDKQELGWAVNASTHIMLRFTEYCVETTVDSTSIESNFEPPLWLESSAQSAMMQISVE</sequence>
<reference evidence="4 5" key="1">
    <citation type="submission" date="2016-09" db="EMBL/GenBank/DDBJ databases">
        <title>Genomic Taxonomy of the Vibrionaceae.</title>
        <authorList>
            <person name="Gonzalez-Castillo A."/>
            <person name="Gomez-Gil B."/>
            <person name="Enciso-Ibarra K."/>
        </authorList>
    </citation>
    <scope>NUCLEOTIDE SEQUENCE [LARGE SCALE GENOMIC DNA]</scope>
    <source>
        <strain evidence="4 5">CAIM 703</strain>
    </source>
</reference>